<name>A0AAD6XYG6_9AGAR</name>
<feature type="region of interest" description="Disordered" evidence="1">
    <location>
        <begin position="324"/>
        <end position="350"/>
    </location>
</feature>
<evidence type="ECO:0000256" key="1">
    <source>
        <dbReference type="SAM" id="MobiDB-lite"/>
    </source>
</evidence>
<dbReference type="EMBL" id="JARJCN010000001">
    <property type="protein sequence ID" value="KAJ7104412.1"/>
    <property type="molecule type" value="Genomic_DNA"/>
</dbReference>
<feature type="region of interest" description="Disordered" evidence="1">
    <location>
        <begin position="207"/>
        <end position="275"/>
    </location>
</feature>
<evidence type="ECO:0000313" key="2">
    <source>
        <dbReference type="EMBL" id="KAJ7104412.1"/>
    </source>
</evidence>
<feature type="compositionally biased region" description="Polar residues" evidence="1">
    <location>
        <begin position="227"/>
        <end position="245"/>
    </location>
</feature>
<comment type="caution">
    <text evidence="2">The sequence shown here is derived from an EMBL/GenBank/DDBJ whole genome shotgun (WGS) entry which is preliminary data.</text>
</comment>
<reference evidence="2" key="1">
    <citation type="submission" date="2023-03" db="EMBL/GenBank/DDBJ databases">
        <title>Massive genome expansion in bonnet fungi (Mycena s.s.) driven by repeated elements and novel gene families across ecological guilds.</title>
        <authorList>
            <consortium name="Lawrence Berkeley National Laboratory"/>
            <person name="Harder C.B."/>
            <person name="Miyauchi S."/>
            <person name="Viragh M."/>
            <person name="Kuo A."/>
            <person name="Thoen E."/>
            <person name="Andreopoulos B."/>
            <person name="Lu D."/>
            <person name="Skrede I."/>
            <person name="Drula E."/>
            <person name="Henrissat B."/>
            <person name="Morin E."/>
            <person name="Kohler A."/>
            <person name="Barry K."/>
            <person name="LaButti K."/>
            <person name="Morin E."/>
            <person name="Salamov A."/>
            <person name="Lipzen A."/>
            <person name="Mereny Z."/>
            <person name="Hegedus B."/>
            <person name="Baldrian P."/>
            <person name="Stursova M."/>
            <person name="Weitz H."/>
            <person name="Taylor A."/>
            <person name="Grigoriev I.V."/>
            <person name="Nagy L.G."/>
            <person name="Martin F."/>
            <person name="Kauserud H."/>
        </authorList>
    </citation>
    <scope>NUCLEOTIDE SEQUENCE</scope>
    <source>
        <strain evidence="2">CBHHK173m</strain>
    </source>
</reference>
<evidence type="ECO:0000313" key="3">
    <source>
        <dbReference type="Proteomes" id="UP001222325"/>
    </source>
</evidence>
<sequence length="350" mass="38108">MHLNGFQCRQIAIAQGPFRPLPALPVLVLQLRISYDHLFNVSPSRPIPSTSVLNCMPRDALKAIPVTLAARLLLVPIPGSSSQVFCPHLASTSALTRSWYRGRRKTVNQYLYTGTARDIELNMGKTTARRLGTAKIPRLWLNPIDTSGFKFNTRSQPTTAIDFNHIRLGAIRASLDQLAQRANTPNNSNSTGDLNCANFKFVARTPKTPSLLASSPRKSGKRPSASAALSKTPNSHFKSRSNSAGPESVPAPQASSPRPHLTVKPGPKPGYSPQIRPIINLYQAPSSSPTFKIQAPLPQARKNELPRTSLVLDCLFLAGRLHPRPRAPITSRSISNKHDDNDETSGGGDD</sequence>
<gene>
    <name evidence="2" type="ORF">B0H15DRAFT_926344</name>
</gene>
<accession>A0AAD6XYG6</accession>
<feature type="compositionally biased region" description="Polar residues" evidence="1">
    <location>
        <begin position="207"/>
        <end position="217"/>
    </location>
</feature>
<organism evidence="2 3">
    <name type="scientific">Mycena belliarum</name>
    <dbReference type="NCBI Taxonomy" id="1033014"/>
    <lineage>
        <taxon>Eukaryota</taxon>
        <taxon>Fungi</taxon>
        <taxon>Dikarya</taxon>
        <taxon>Basidiomycota</taxon>
        <taxon>Agaricomycotina</taxon>
        <taxon>Agaricomycetes</taxon>
        <taxon>Agaricomycetidae</taxon>
        <taxon>Agaricales</taxon>
        <taxon>Marasmiineae</taxon>
        <taxon>Mycenaceae</taxon>
        <taxon>Mycena</taxon>
    </lineage>
</organism>
<protein>
    <submittedName>
        <fullName evidence="2">Uncharacterized protein</fullName>
    </submittedName>
</protein>
<dbReference type="AlphaFoldDB" id="A0AAD6XYG6"/>
<keyword evidence="3" id="KW-1185">Reference proteome</keyword>
<proteinExistence type="predicted"/>
<dbReference type="Proteomes" id="UP001222325">
    <property type="component" value="Unassembled WGS sequence"/>
</dbReference>